<dbReference type="STRING" id="215250.A0A316YTR9"/>
<dbReference type="FunCoup" id="A0A316YTR9">
    <property type="interactions" value="143"/>
</dbReference>
<dbReference type="Proteomes" id="UP000245768">
    <property type="component" value="Unassembled WGS sequence"/>
</dbReference>
<dbReference type="GO" id="GO:0006281">
    <property type="term" value="P:DNA repair"/>
    <property type="evidence" value="ECO:0007669"/>
    <property type="project" value="TreeGrafter"/>
</dbReference>
<dbReference type="InterPro" id="IPR027417">
    <property type="entry name" value="P-loop_NTPase"/>
</dbReference>
<protein>
    <submittedName>
        <fullName evidence="2">PNK3P-domain-containing protein</fullName>
    </submittedName>
</protein>
<evidence type="ECO:0000256" key="1">
    <source>
        <dbReference type="SAM" id="MobiDB-lite"/>
    </source>
</evidence>
<dbReference type="InParanoid" id="A0A316YTR9"/>
<dbReference type="PANTHER" id="PTHR12083">
    <property type="entry name" value="BIFUNCTIONAL POLYNUCLEOTIDE PHOSPHATASE/KINASE"/>
    <property type="match status" value="1"/>
</dbReference>
<dbReference type="InterPro" id="IPR036412">
    <property type="entry name" value="HAD-like_sf"/>
</dbReference>
<sequence length="507" mass="56061">MAPSSSSNRSSDKSRKADDDDFVVVASAVRSASTKASTTASEGSSVKKRKTDDHLGSKTQSLFPLFNKKMSATVDPEASSSSSDPQQGAFVWLAPLGPSSRPSCLRASLGRPLQEQVERRKGVQGQEKVKVACFDLDGCLVVPRNGKSFPSATDEYDFEETRWGVFKRVKEEYQKGACIAIVSNQKQTSPQSTALTPSSRLKTWKSKLAHIAHAIDCPMLVLAALSDDGFRKPGRAMWDKGIVDAYVEVGGQREDIEVTPGGQVQDEVSYFVGDAAGRPQDHNDTDRKWATNVGIPFYTPEEFFDGKRPQQYKITGWKPPADLVSTVGEDIVSKTLLPSDKTKPDIVVFVGPPASGKTSYFRRHFQPHGYAWVNQDKLKTAAKCQQAVKDYLQQGESVVIDNTNRNVTTRAPYIAIAKELGAQVRCVHFDVVKDLAWHNNLFRARAGLQNEEDARSLVPKLAFDSYYANLEAPKRSEGFDADIVLVPWAFDAEADAETKRRWLCLWD</sequence>
<dbReference type="AlphaFoldDB" id="A0A316YTR9"/>
<feature type="compositionally biased region" description="Low complexity" evidence="1">
    <location>
        <begin position="23"/>
        <end position="44"/>
    </location>
</feature>
<dbReference type="GeneID" id="37046703"/>
<dbReference type="GO" id="GO:0046403">
    <property type="term" value="F:polynucleotide 3'-phosphatase activity"/>
    <property type="evidence" value="ECO:0007669"/>
    <property type="project" value="TreeGrafter"/>
</dbReference>
<dbReference type="Pfam" id="PF08645">
    <property type="entry name" value="PNK3P"/>
    <property type="match status" value="1"/>
</dbReference>
<dbReference type="OrthoDB" id="19045at2759"/>
<name>A0A316YTR9_9BASI</name>
<dbReference type="EMBL" id="KZ819635">
    <property type="protein sequence ID" value="PWN91423.1"/>
    <property type="molecule type" value="Genomic_DNA"/>
</dbReference>
<dbReference type="GO" id="GO:0003690">
    <property type="term" value="F:double-stranded DNA binding"/>
    <property type="evidence" value="ECO:0007669"/>
    <property type="project" value="TreeGrafter"/>
</dbReference>
<evidence type="ECO:0000313" key="2">
    <source>
        <dbReference type="EMBL" id="PWN91423.1"/>
    </source>
</evidence>
<dbReference type="InterPro" id="IPR023214">
    <property type="entry name" value="HAD_sf"/>
</dbReference>
<reference evidence="2 3" key="1">
    <citation type="journal article" date="2018" name="Mol. Biol. Evol.">
        <title>Broad Genomic Sampling Reveals a Smut Pathogenic Ancestry of the Fungal Clade Ustilaginomycotina.</title>
        <authorList>
            <person name="Kijpornyongpan T."/>
            <person name="Mondo S.J."/>
            <person name="Barry K."/>
            <person name="Sandor L."/>
            <person name="Lee J."/>
            <person name="Lipzen A."/>
            <person name="Pangilinan J."/>
            <person name="LaButti K."/>
            <person name="Hainaut M."/>
            <person name="Henrissat B."/>
            <person name="Grigoriev I.V."/>
            <person name="Spatafora J.W."/>
            <person name="Aime M.C."/>
        </authorList>
    </citation>
    <scope>NUCLEOTIDE SEQUENCE [LARGE SCALE GENOMIC DNA]</scope>
    <source>
        <strain evidence="2 3">MCA 4198</strain>
    </source>
</reference>
<dbReference type="FunFam" id="3.40.50.300:FF:000737">
    <property type="entry name" value="Bifunctional polynucleotide phosphatase/kinase"/>
    <property type="match status" value="1"/>
</dbReference>
<dbReference type="InterPro" id="IPR013954">
    <property type="entry name" value="PNK3P"/>
</dbReference>
<dbReference type="Gene3D" id="3.40.50.300">
    <property type="entry name" value="P-loop containing nucleotide triphosphate hydrolases"/>
    <property type="match status" value="1"/>
</dbReference>
<dbReference type="RefSeq" id="XP_025378621.1">
    <property type="nucleotide sequence ID" value="XM_025524787.1"/>
</dbReference>
<dbReference type="SUPFAM" id="SSF52540">
    <property type="entry name" value="P-loop containing nucleoside triphosphate hydrolases"/>
    <property type="match status" value="1"/>
</dbReference>
<accession>A0A316YTR9</accession>
<dbReference type="PANTHER" id="PTHR12083:SF9">
    <property type="entry name" value="BIFUNCTIONAL POLYNUCLEOTIDE PHOSPHATASE_KINASE"/>
    <property type="match status" value="1"/>
</dbReference>
<organism evidence="2 3">
    <name type="scientific">Acaromyces ingoldii</name>
    <dbReference type="NCBI Taxonomy" id="215250"/>
    <lineage>
        <taxon>Eukaryota</taxon>
        <taxon>Fungi</taxon>
        <taxon>Dikarya</taxon>
        <taxon>Basidiomycota</taxon>
        <taxon>Ustilaginomycotina</taxon>
        <taxon>Exobasidiomycetes</taxon>
        <taxon>Exobasidiales</taxon>
        <taxon>Cryptobasidiaceae</taxon>
        <taxon>Acaromyces</taxon>
    </lineage>
</organism>
<feature type="region of interest" description="Disordered" evidence="1">
    <location>
        <begin position="1"/>
        <end position="62"/>
    </location>
</feature>
<proteinExistence type="predicted"/>
<dbReference type="Pfam" id="PF13671">
    <property type="entry name" value="AAA_33"/>
    <property type="match status" value="1"/>
</dbReference>
<dbReference type="SUPFAM" id="SSF56784">
    <property type="entry name" value="HAD-like"/>
    <property type="match status" value="1"/>
</dbReference>
<dbReference type="Gene3D" id="3.40.50.1000">
    <property type="entry name" value="HAD superfamily/HAD-like"/>
    <property type="match status" value="1"/>
</dbReference>
<dbReference type="GO" id="GO:0046404">
    <property type="term" value="F:ATP-dependent polydeoxyribonucleotide 5'-hydroxyl-kinase activity"/>
    <property type="evidence" value="ECO:0007669"/>
    <property type="project" value="TreeGrafter"/>
</dbReference>
<keyword evidence="3" id="KW-1185">Reference proteome</keyword>
<evidence type="ECO:0000313" key="3">
    <source>
        <dbReference type="Proteomes" id="UP000245768"/>
    </source>
</evidence>
<gene>
    <name evidence="2" type="ORF">FA10DRAFT_300035</name>
</gene>